<evidence type="ECO:0000256" key="11">
    <source>
        <dbReference type="SAM" id="Phobius"/>
    </source>
</evidence>
<evidence type="ECO:0000313" key="14">
    <source>
        <dbReference type="EMBL" id="WZC49386.1"/>
    </source>
</evidence>
<evidence type="ECO:0000256" key="7">
    <source>
        <dbReference type="ARBA" id="ARBA00023136"/>
    </source>
</evidence>
<proteinExistence type="inferred from homology"/>
<feature type="compositionally biased region" description="Polar residues" evidence="10">
    <location>
        <begin position="280"/>
        <end position="291"/>
    </location>
</feature>
<feature type="domain" description="Flagellar M-ring N-terminal" evidence="12">
    <location>
        <begin position="45"/>
        <end position="215"/>
    </location>
</feature>
<organism evidence="14 15">
    <name type="scientific">Yoonia phaeophyticola</name>
    <dbReference type="NCBI Taxonomy" id="3137369"/>
    <lineage>
        <taxon>Bacteria</taxon>
        <taxon>Pseudomonadati</taxon>
        <taxon>Pseudomonadota</taxon>
        <taxon>Alphaproteobacteria</taxon>
        <taxon>Rhodobacterales</taxon>
        <taxon>Paracoccaceae</taxon>
        <taxon>Yoonia</taxon>
    </lineage>
</organism>
<evidence type="ECO:0000259" key="13">
    <source>
        <dbReference type="Pfam" id="PF08345"/>
    </source>
</evidence>
<dbReference type="NCBIfam" id="TIGR00206">
    <property type="entry name" value="fliF"/>
    <property type="match status" value="1"/>
</dbReference>
<evidence type="ECO:0000313" key="15">
    <source>
        <dbReference type="Proteomes" id="UP001440612"/>
    </source>
</evidence>
<feature type="transmembrane region" description="Helical" evidence="11">
    <location>
        <begin position="427"/>
        <end position="445"/>
    </location>
</feature>
<evidence type="ECO:0000256" key="6">
    <source>
        <dbReference type="ARBA" id="ARBA00022989"/>
    </source>
</evidence>
<keyword evidence="14" id="KW-0282">Flagellum</keyword>
<keyword evidence="5 11" id="KW-0812">Transmembrane</keyword>
<comment type="function">
    <text evidence="9">The M ring may be actively involved in energy transduction.</text>
</comment>
<comment type="similarity">
    <text evidence="3 9">Belongs to the FliF family.</text>
</comment>
<dbReference type="Gene3D" id="3.30.300.30">
    <property type="match status" value="1"/>
</dbReference>
<comment type="subcellular location">
    <subcellularLocation>
        <location evidence="1 9">Bacterial flagellum basal body</location>
    </subcellularLocation>
    <subcellularLocation>
        <location evidence="2">Cell membrane</location>
        <topology evidence="2">Multi-pass membrane protein</topology>
    </subcellularLocation>
</comment>
<reference evidence="15" key="1">
    <citation type="submission" date="2024-04" db="EMBL/GenBank/DDBJ databases">
        <title>Phylogenomic analyses of a clade within the roseobacter group suggest taxonomic reassignments of species of the genera Aestuariivita, Citreicella, Loktanella, Nautella, Pelagibaca, Ruegeria, Thalassobius, Thiobacimonas and Tropicibacter, and the proposal o.</title>
        <authorList>
            <person name="Jeon C.O."/>
        </authorList>
    </citation>
    <scope>NUCLEOTIDE SEQUENCE [LARGE SCALE GENOMIC DNA]</scope>
    <source>
        <strain evidence="15">BS5-3</strain>
    </source>
</reference>
<evidence type="ECO:0000256" key="2">
    <source>
        <dbReference type="ARBA" id="ARBA00004651"/>
    </source>
</evidence>
<feature type="region of interest" description="Disordered" evidence="10">
    <location>
        <begin position="280"/>
        <end position="328"/>
    </location>
</feature>
<sequence>MLWRTSLQSLSTVWTALDARRRVFVIVATIAVFAAVLTLARGAGTKDMSLLFGGLEARVAGDVIAALDQRGVLYEVRGGGIYVATAERDNLRMSLAGEGLPATGSQGYELLDSLSGFSTTSQMFDAAYWRAKEGELARTILASPHIRAARVHISTPASRPFQRDQAPTAAVTVTTAGGTLSGPHVKALQYLVGSAVPGLLPESVAIIDDDGGLMSDADGNVLSPSGDERADALRQRAERLLAARVGVGNAVVELSLETITETESITERVVDPDSRIAISTDVTESAGTSSDNRGRDVTVASNLPDGDAGGASGGSANETSESRTLTNYEISETERQLLRAPGAVKRMTVAVLVNGVTSIADDGTTTTTPRPDEELEALKELVSAAVGIDAARGDVITLQSMVFEPLAPLGTEVAENAPALPLDTMQLIQIGVLAVVALILGLFVVRPILAPPGQLSAPDALPALTDDSEPPAFEMATASFDTMGEMGVVDDFEEDPVTRLRQVIAERETESIQILQDWIEGPTAQEKA</sequence>
<evidence type="ECO:0000256" key="1">
    <source>
        <dbReference type="ARBA" id="ARBA00004117"/>
    </source>
</evidence>
<gene>
    <name evidence="14" type="primary">fliF</name>
    <name evidence="14" type="ORF">AABB29_01635</name>
</gene>
<accession>A0ABZ2V820</accession>
<keyword evidence="8 9" id="KW-0975">Bacterial flagellum</keyword>
<dbReference type="InterPro" id="IPR045851">
    <property type="entry name" value="AMP-bd_C_sf"/>
</dbReference>
<dbReference type="InterPro" id="IPR006182">
    <property type="entry name" value="FliF_N_dom"/>
</dbReference>
<feature type="compositionally biased region" description="Polar residues" evidence="10">
    <location>
        <begin position="317"/>
        <end position="328"/>
    </location>
</feature>
<dbReference type="PANTHER" id="PTHR30046">
    <property type="entry name" value="FLAGELLAR M-RING PROTEIN"/>
    <property type="match status" value="1"/>
</dbReference>
<dbReference type="Proteomes" id="UP001440612">
    <property type="component" value="Chromosome"/>
</dbReference>
<dbReference type="PRINTS" id="PR01009">
    <property type="entry name" value="FLGMRINGFLIF"/>
</dbReference>
<dbReference type="InterPro" id="IPR000067">
    <property type="entry name" value="FlgMring_FliF"/>
</dbReference>
<keyword evidence="15" id="KW-1185">Reference proteome</keyword>
<evidence type="ECO:0000256" key="4">
    <source>
        <dbReference type="ARBA" id="ARBA00022475"/>
    </source>
</evidence>
<dbReference type="InterPro" id="IPR043427">
    <property type="entry name" value="YscJ/FliF"/>
</dbReference>
<dbReference type="PANTHER" id="PTHR30046:SF0">
    <property type="entry name" value="FLAGELLAR M-RING PROTEIN"/>
    <property type="match status" value="1"/>
</dbReference>
<name>A0ABZ2V820_9RHOB</name>
<keyword evidence="6 11" id="KW-1133">Transmembrane helix</keyword>
<dbReference type="PIRSF" id="PIRSF004862">
    <property type="entry name" value="FliF"/>
    <property type="match status" value="1"/>
</dbReference>
<dbReference type="Pfam" id="PF08345">
    <property type="entry name" value="YscJ_FliF_C"/>
    <property type="match status" value="1"/>
</dbReference>
<keyword evidence="7 11" id="KW-0472">Membrane</keyword>
<dbReference type="InterPro" id="IPR013556">
    <property type="entry name" value="Flag_M-ring_C"/>
</dbReference>
<evidence type="ECO:0000256" key="9">
    <source>
        <dbReference type="PIRNR" id="PIRNR004862"/>
    </source>
</evidence>
<protein>
    <recommendedName>
        <fullName evidence="9">Flagellar M-ring protein</fullName>
    </recommendedName>
</protein>
<evidence type="ECO:0000256" key="5">
    <source>
        <dbReference type="ARBA" id="ARBA00022692"/>
    </source>
</evidence>
<evidence type="ECO:0000256" key="3">
    <source>
        <dbReference type="ARBA" id="ARBA00007971"/>
    </source>
</evidence>
<evidence type="ECO:0000256" key="8">
    <source>
        <dbReference type="ARBA" id="ARBA00023143"/>
    </source>
</evidence>
<keyword evidence="14" id="KW-0966">Cell projection</keyword>
<keyword evidence="14" id="KW-0969">Cilium</keyword>
<dbReference type="Pfam" id="PF01514">
    <property type="entry name" value="YscJ_FliF"/>
    <property type="match status" value="1"/>
</dbReference>
<dbReference type="EMBL" id="CP150951">
    <property type="protein sequence ID" value="WZC49386.1"/>
    <property type="molecule type" value="Genomic_DNA"/>
</dbReference>
<feature type="domain" description="Flagellar M-ring C-terminal" evidence="13">
    <location>
        <begin position="241"/>
        <end position="403"/>
    </location>
</feature>
<evidence type="ECO:0000259" key="12">
    <source>
        <dbReference type="Pfam" id="PF01514"/>
    </source>
</evidence>
<evidence type="ECO:0000256" key="10">
    <source>
        <dbReference type="SAM" id="MobiDB-lite"/>
    </source>
</evidence>
<keyword evidence="4" id="KW-1003">Cell membrane</keyword>
<dbReference type="RefSeq" id="WP_341367496.1">
    <property type="nucleotide sequence ID" value="NZ_CP150951.2"/>
</dbReference>